<evidence type="ECO:0000313" key="11">
    <source>
        <dbReference type="Ensembl" id="ENSLACP00000013550.1"/>
    </source>
</evidence>
<dbReference type="GO" id="GO:0006303">
    <property type="term" value="P:double-strand break repair via nonhomologous end joining"/>
    <property type="evidence" value="ECO:0007669"/>
    <property type="project" value="UniProtKB-ARBA"/>
</dbReference>
<dbReference type="EMBL" id="AFYH01075198">
    <property type="status" value="NOT_ANNOTATED_CDS"/>
    <property type="molecule type" value="Genomic_DNA"/>
</dbReference>
<dbReference type="GO" id="GO:0032807">
    <property type="term" value="C:DNA ligase IV complex"/>
    <property type="evidence" value="ECO:0007669"/>
    <property type="project" value="TreeGrafter"/>
</dbReference>
<dbReference type="EMBL" id="AFYH01075192">
    <property type="status" value="NOT_ANNOTATED_CDS"/>
    <property type="molecule type" value="Genomic_DNA"/>
</dbReference>
<keyword evidence="2" id="KW-0227">DNA damage</keyword>
<dbReference type="FunFam" id="1.20.5.370:FF:000011">
    <property type="entry name" value="DNA repair protein XRCC4 isoform X2"/>
    <property type="match status" value="1"/>
</dbReference>
<evidence type="ECO:0000313" key="12">
    <source>
        <dbReference type="Proteomes" id="UP000008672"/>
    </source>
</evidence>
<feature type="compositionally biased region" description="Basic and acidic residues" evidence="7">
    <location>
        <begin position="284"/>
        <end position="293"/>
    </location>
</feature>
<dbReference type="EMBL" id="AFYH01075196">
    <property type="status" value="NOT_ANNOTATED_CDS"/>
    <property type="molecule type" value="Genomic_DNA"/>
</dbReference>
<dbReference type="RefSeq" id="XP_005996715.1">
    <property type="nucleotide sequence ID" value="XM_005996653.3"/>
</dbReference>
<dbReference type="Pfam" id="PF06632">
    <property type="entry name" value="XRCC4"/>
    <property type="match status" value="1"/>
</dbReference>
<evidence type="ECO:0000256" key="7">
    <source>
        <dbReference type="SAM" id="MobiDB-lite"/>
    </source>
</evidence>
<dbReference type="OrthoDB" id="8064436at2759"/>
<dbReference type="EMBL" id="AFYH01075199">
    <property type="status" value="NOT_ANNOTATED_CDS"/>
    <property type="molecule type" value="Genomic_DNA"/>
</dbReference>
<dbReference type="GO" id="GO:0003677">
    <property type="term" value="F:DNA binding"/>
    <property type="evidence" value="ECO:0007669"/>
    <property type="project" value="InterPro"/>
</dbReference>
<dbReference type="GO" id="GO:0005958">
    <property type="term" value="C:DNA-dependent protein kinase-DNA ligase 4 complex"/>
    <property type="evidence" value="ECO:0007669"/>
    <property type="project" value="TreeGrafter"/>
</dbReference>
<dbReference type="GO" id="GO:0010165">
    <property type="term" value="P:response to X-ray"/>
    <property type="evidence" value="ECO:0007669"/>
    <property type="project" value="TreeGrafter"/>
</dbReference>
<feature type="domain" description="XRCC4 N-terminal" evidence="8">
    <location>
        <begin position="18"/>
        <end position="118"/>
    </location>
</feature>
<feature type="domain" description="XRCC4 C-terminal" evidence="10">
    <location>
        <begin position="220"/>
        <end position="329"/>
    </location>
</feature>
<accession>H3AV79</accession>
<proteinExistence type="inferred from homology"/>
<reference evidence="12" key="1">
    <citation type="submission" date="2011-08" db="EMBL/GenBank/DDBJ databases">
        <title>The draft genome of Latimeria chalumnae.</title>
        <authorList>
            <person name="Di Palma F."/>
            <person name="Alfoldi J."/>
            <person name="Johnson J."/>
            <person name="Berlin A."/>
            <person name="Gnerre S."/>
            <person name="Jaffe D."/>
            <person name="MacCallum I."/>
            <person name="Young S."/>
            <person name="Walker B.J."/>
            <person name="Lander E."/>
            <person name="Lindblad-Toh K."/>
        </authorList>
    </citation>
    <scope>NUCLEOTIDE SEQUENCE [LARGE SCALE GENOMIC DNA]</scope>
    <source>
        <strain evidence="12">Wild caught</strain>
    </source>
</reference>
<dbReference type="HOGENOM" id="CLU_072334_0_0_1"/>
<dbReference type="EMBL" id="AFYH01075200">
    <property type="status" value="NOT_ANNOTATED_CDS"/>
    <property type="molecule type" value="Genomic_DNA"/>
</dbReference>
<keyword evidence="5" id="KW-0539">Nucleus</keyword>
<dbReference type="InterPro" id="IPR010585">
    <property type="entry name" value="DNA_repair_prot_XRCC4"/>
</dbReference>
<dbReference type="Pfam" id="PF21924">
    <property type="entry name" value="XRCC4_CC"/>
    <property type="match status" value="1"/>
</dbReference>
<dbReference type="InterPro" id="IPR053962">
    <property type="entry name" value="XRCC4_CC"/>
</dbReference>
<organism evidence="11 12">
    <name type="scientific">Latimeria chalumnae</name>
    <name type="common">Coelacanth</name>
    <dbReference type="NCBI Taxonomy" id="7897"/>
    <lineage>
        <taxon>Eukaryota</taxon>
        <taxon>Metazoa</taxon>
        <taxon>Chordata</taxon>
        <taxon>Craniata</taxon>
        <taxon>Vertebrata</taxon>
        <taxon>Euteleostomi</taxon>
        <taxon>Coelacanthiformes</taxon>
        <taxon>Coelacanthidae</taxon>
        <taxon>Latimeria</taxon>
    </lineage>
</organism>
<dbReference type="SUPFAM" id="SSF50809">
    <property type="entry name" value="XRCC4, N-terminal domain"/>
    <property type="match status" value="1"/>
</dbReference>
<dbReference type="Bgee" id="ENSLACG00000011931">
    <property type="expression patterns" value="Expressed in chordate pharynx and 6 other cell types or tissues"/>
</dbReference>
<reference evidence="11" key="3">
    <citation type="submission" date="2025-09" db="UniProtKB">
        <authorList>
            <consortium name="Ensembl"/>
        </authorList>
    </citation>
    <scope>IDENTIFICATION</scope>
</reference>
<feature type="compositionally biased region" description="Basic residues" evidence="7">
    <location>
        <begin position="273"/>
        <end position="282"/>
    </location>
</feature>
<dbReference type="InterPro" id="IPR014751">
    <property type="entry name" value="XRCC4-like_C"/>
</dbReference>
<dbReference type="EMBL" id="AFYH01075194">
    <property type="status" value="NOT_ANNOTATED_CDS"/>
    <property type="molecule type" value="Genomic_DNA"/>
</dbReference>
<dbReference type="Proteomes" id="UP000008672">
    <property type="component" value="Unassembled WGS sequence"/>
</dbReference>
<dbReference type="Pfam" id="PF21925">
    <property type="entry name" value="XRCC4_C"/>
    <property type="match status" value="1"/>
</dbReference>
<dbReference type="InterPro" id="IPR009089">
    <property type="entry name" value="XRCC4_N_sf"/>
</dbReference>
<dbReference type="InterPro" id="IPR053963">
    <property type="entry name" value="XRCC4_C"/>
</dbReference>
<dbReference type="CTD" id="7518"/>
<feature type="domain" description="XRCC4 coiled-coil" evidence="9">
    <location>
        <begin position="123"/>
        <end position="199"/>
    </location>
</feature>
<dbReference type="GeneID" id="102357254"/>
<keyword evidence="3" id="KW-0233">DNA recombination</keyword>
<keyword evidence="4" id="KW-0234">DNA repair</keyword>
<name>H3AV79_LATCH</name>
<dbReference type="GO" id="GO:0033152">
    <property type="term" value="P:immunoglobulin V(D)J recombination"/>
    <property type="evidence" value="ECO:0007669"/>
    <property type="project" value="TreeGrafter"/>
</dbReference>
<evidence type="ECO:0000256" key="4">
    <source>
        <dbReference type="ARBA" id="ARBA00023204"/>
    </source>
</evidence>
<dbReference type="Gene3D" id="2.170.210.10">
    <property type="entry name" value="DNA double-strand break repair and VJ recombination XRCC4, N-terminal"/>
    <property type="match status" value="1"/>
</dbReference>
<dbReference type="STRING" id="7897.ENSLACP00000013550"/>
<dbReference type="PANTHER" id="PTHR28559:SF1">
    <property type="entry name" value="DNA REPAIR PROTEIN XRCC4"/>
    <property type="match status" value="1"/>
</dbReference>
<feature type="compositionally biased region" description="Polar residues" evidence="7">
    <location>
        <begin position="244"/>
        <end position="262"/>
    </location>
</feature>
<dbReference type="PANTHER" id="PTHR28559">
    <property type="entry name" value="DNA REPAIR PROTEIN XRCC4"/>
    <property type="match status" value="1"/>
</dbReference>
<comment type="similarity">
    <text evidence="6">Belongs to the XRCC4-XLF family. XRCC4 subfamily.</text>
</comment>
<dbReference type="OMA" id="FIKGTWF"/>
<dbReference type="FunCoup" id="H3AV79">
    <property type="interactions" value="1459"/>
</dbReference>
<protein>
    <submittedName>
        <fullName evidence="11">X-ray repair cross complementing 4</fullName>
    </submittedName>
</protein>
<dbReference type="InterPro" id="IPR053961">
    <property type="entry name" value="XRCC4_N"/>
</dbReference>
<sequence length="331" mass="37331">MQKQVCKIQPVCEPDSIYYLCITWKDNIGRGFDLILCDGQSAWTGTVSEEEISKEAVEVAMEREKYVDELCKALTLGAKRTENYCFDFSKDGSKPDVLQFSYEKLLKDVSFKLGSMELTIVSNPTEVIKELINYGLDCTAEERARNEHLQKENERLQSDWSYIMGELEKCVKAKEELEQDLYARFILVLNEKKRKIRQLRASQQSSSGDRADMATAQRASATEEDYGGSTDEESKDSDSESNSHPRPSTSANAVHKTISTDNSPHDTFDIAPSRKRRQRLPKTHSTEKKKAAVEEESSNPAPQKSGTCHAAGKSLETAKNIAEPEDLFEDF</sequence>
<dbReference type="InParanoid" id="H3AV79"/>
<dbReference type="InterPro" id="IPR038051">
    <property type="entry name" value="XRCC4-like_N_sf"/>
</dbReference>
<dbReference type="EMBL" id="AFYH01075197">
    <property type="status" value="NOT_ANNOTATED_CDS"/>
    <property type="molecule type" value="Genomic_DNA"/>
</dbReference>
<dbReference type="EMBL" id="AFYH01075195">
    <property type="status" value="NOT_ANNOTATED_CDS"/>
    <property type="molecule type" value="Genomic_DNA"/>
</dbReference>
<dbReference type="AlphaFoldDB" id="H3AV79"/>
<keyword evidence="12" id="KW-1185">Reference proteome</keyword>
<dbReference type="SUPFAM" id="SSF58022">
    <property type="entry name" value="XRCC4, C-terminal oligomerization domain"/>
    <property type="match status" value="1"/>
</dbReference>
<evidence type="ECO:0000256" key="1">
    <source>
        <dbReference type="ARBA" id="ARBA00004123"/>
    </source>
</evidence>
<dbReference type="Ensembl" id="ENSLACT00000013646.1">
    <property type="protein sequence ID" value="ENSLACP00000013550.1"/>
    <property type="gene ID" value="ENSLACG00000011931.1"/>
</dbReference>
<dbReference type="eggNOG" id="ENOG502QWJA">
    <property type="taxonomic scope" value="Eukaryota"/>
</dbReference>
<dbReference type="EMBL" id="AFYH01075193">
    <property type="status" value="NOT_ANNOTATED_CDS"/>
    <property type="molecule type" value="Genomic_DNA"/>
</dbReference>
<dbReference type="Gene3D" id="1.20.5.370">
    <property type="match status" value="1"/>
</dbReference>
<feature type="compositionally biased region" description="Acidic residues" evidence="7">
    <location>
        <begin position="222"/>
        <end position="235"/>
    </location>
</feature>
<evidence type="ECO:0000256" key="3">
    <source>
        <dbReference type="ARBA" id="ARBA00023172"/>
    </source>
</evidence>
<dbReference type="GeneTree" id="ENSGT00390000017079"/>
<evidence type="ECO:0000256" key="2">
    <source>
        <dbReference type="ARBA" id="ARBA00022763"/>
    </source>
</evidence>
<gene>
    <name evidence="11" type="primary">XRCC4</name>
</gene>
<reference evidence="11" key="2">
    <citation type="submission" date="2025-08" db="UniProtKB">
        <authorList>
            <consortium name="Ensembl"/>
        </authorList>
    </citation>
    <scope>IDENTIFICATION</scope>
</reference>
<feature type="region of interest" description="Disordered" evidence="7">
    <location>
        <begin position="199"/>
        <end position="331"/>
    </location>
</feature>
<comment type="subcellular location">
    <subcellularLocation>
        <location evidence="1">Nucleus</location>
    </subcellularLocation>
</comment>
<evidence type="ECO:0000256" key="6">
    <source>
        <dbReference type="ARBA" id="ARBA00025728"/>
    </source>
</evidence>
<dbReference type="EMBL" id="AFYH01075201">
    <property type="status" value="NOT_ANNOTATED_CDS"/>
    <property type="molecule type" value="Genomic_DNA"/>
</dbReference>
<evidence type="ECO:0000259" key="8">
    <source>
        <dbReference type="Pfam" id="PF06632"/>
    </source>
</evidence>
<evidence type="ECO:0000259" key="10">
    <source>
        <dbReference type="Pfam" id="PF21925"/>
    </source>
</evidence>
<dbReference type="CDD" id="cd22283">
    <property type="entry name" value="HD_XRCC4_N"/>
    <property type="match status" value="1"/>
</dbReference>
<evidence type="ECO:0000259" key="9">
    <source>
        <dbReference type="Pfam" id="PF21924"/>
    </source>
</evidence>
<evidence type="ECO:0000256" key="5">
    <source>
        <dbReference type="ARBA" id="ARBA00023242"/>
    </source>
</evidence>